<dbReference type="Gene3D" id="1.20.58.1030">
    <property type="match status" value="1"/>
</dbReference>
<feature type="domain" description="DNA replication complex GINS protein SLD5 C-terminal" evidence="9">
    <location>
        <begin position="183"/>
        <end position="236"/>
    </location>
</feature>
<dbReference type="CDD" id="cd11711">
    <property type="entry name" value="GINS_A_Sld5"/>
    <property type="match status" value="1"/>
</dbReference>
<name>A0A2A2M1F8_9BILA</name>
<evidence type="ECO:0000256" key="3">
    <source>
        <dbReference type="ARBA" id="ARBA00014804"/>
    </source>
</evidence>
<comment type="subcellular location">
    <subcellularLocation>
        <location evidence="1 6">Nucleus</location>
    </subcellularLocation>
</comment>
<dbReference type="SUPFAM" id="SSF160059">
    <property type="entry name" value="PriA/YqbF domain"/>
    <property type="match status" value="1"/>
</dbReference>
<dbReference type="GO" id="GO:0000727">
    <property type="term" value="P:double-strand break repair via break-induced replication"/>
    <property type="evidence" value="ECO:0007669"/>
    <property type="project" value="TreeGrafter"/>
</dbReference>
<evidence type="ECO:0000256" key="7">
    <source>
        <dbReference type="SAM" id="MobiDB-lite"/>
    </source>
</evidence>
<feature type="compositionally biased region" description="Low complexity" evidence="7">
    <location>
        <begin position="9"/>
        <end position="19"/>
    </location>
</feature>
<evidence type="ECO:0000256" key="1">
    <source>
        <dbReference type="ARBA" id="ARBA00004123"/>
    </source>
</evidence>
<comment type="similarity">
    <text evidence="2 6">Belongs to the GINS4/SLD5 family.</text>
</comment>
<dbReference type="PIRSF" id="PIRSF007764">
    <property type="entry name" value="Sld5"/>
    <property type="match status" value="1"/>
</dbReference>
<feature type="compositionally biased region" description="Acidic residues" evidence="7">
    <location>
        <begin position="20"/>
        <end position="31"/>
    </location>
</feature>
<dbReference type="AlphaFoldDB" id="A0A2A2M1F8"/>
<dbReference type="SUPFAM" id="SSF158573">
    <property type="entry name" value="GINS helical bundle-like"/>
    <property type="match status" value="1"/>
</dbReference>
<evidence type="ECO:0000256" key="2">
    <source>
        <dbReference type="ARBA" id="ARBA00008187"/>
    </source>
</evidence>
<accession>A0A2A2M1F8</accession>
<sequence length="236" mass="26923">MDDSFQPDALLNAASSSGEAAEEIGNEEEDEELITPAEVLLKMKRAWQNEAAAPCILPHQYEILEILVDQIDGMDENLARVKDKTQLKVSIHRAELQRINYLTSDYMRIRLKKIEGNVRRIMTQHNERLRQGKPPLLSEQELRFAEKYAKAEAQLLGKSVLGFLPTPVQKIPHPEEDADLSSVYLQVLEDNVENVPLPDYTDPTAEIIVSLERDSIHLIPFAPIRDHLENDRVRLL</sequence>
<comment type="function">
    <text evidence="6">The GINS complex plays an essential role in the initiation of DNA replication.</text>
</comment>
<feature type="domain" description="GINS subunit" evidence="8">
    <location>
        <begin position="83"/>
        <end position="158"/>
    </location>
</feature>
<dbReference type="InterPro" id="IPR031633">
    <property type="entry name" value="SLD5_C"/>
</dbReference>
<dbReference type="GO" id="GO:0006261">
    <property type="term" value="P:DNA-templated DNA replication"/>
    <property type="evidence" value="ECO:0007669"/>
    <property type="project" value="InterPro"/>
</dbReference>
<dbReference type="GO" id="GO:0000811">
    <property type="term" value="C:GINS complex"/>
    <property type="evidence" value="ECO:0007669"/>
    <property type="project" value="UniProtKB-UniRule"/>
</dbReference>
<comment type="caution">
    <text evidence="10">The sequence shown here is derived from an EMBL/GenBank/DDBJ whole genome shotgun (WGS) entry which is preliminary data.</text>
</comment>
<dbReference type="STRING" id="2018661.A0A2A2M1F8"/>
<keyword evidence="4 6" id="KW-0235">DNA replication</keyword>
<dbReference type="InterPro" id="IPR021151">
    <property type="entry name" value="GINS_A"/>
</dbReference>
<dbReference type="Proteomes" id="UP000218231">
    <property type="component" value="Unassembled WGS sequence"/>
</dbReference>
<evidence type="ECO:0000256" key="5">
    <source>
        <dbReference type="ARBA" id="ARBA00023242"/>
    </source>
</evidence>
<gene>
    <name evidence="10" type="ORF">WR25_05817</name>
</gene>
<proteinExistence type="inferred from homology"/>
<dbReference type="InterPro" id="IPR008591">
    <property type="entry name" value="GINS_Sld5"/>
</dbReference>
<dbReference type="CDD" id="cd21692">
    <property type="entry name" value="GINS_B_Sld5"/>
    <property type="match status" value="1"/>
</dbReference>
<dbReference type="PANTHER" id="PTHR21206:SF0">
    <property type="entry name" value="DNA REPLICATION COMPLEX GINS PROTEIN SLD5"/>
    <property type="match status" value="1"/>
</dbReference>
<dbReference type="InterPro" id="IPR038749">
    <property type="entry name" value="Sld5_GINS_A"/>
</dbReference>
<dbReference type="InterPro" id="IPR036224">
    <property type="entry name" value="GINS_bundle-like_dom_sf"/>
</dbReference>
<dbReference type="Pfam" id="PF16922">
    <property type="entry name" value="SLD5_C"/>
    <property type="match status" value="1"/>
</dbReference>
<evidence type="ECO:0000313" key="10">
    <source>
        <dbReference type="EMBL" id="PAV92125.1"/>
    </source>
</evidence>
<dbReference type="EMBL" id="LIAE01006263">
    <property type="protein sequence ID" value="PAV92125.1"/>
    <property type="molecule type" value="Genomic_DNA"/>
</dbReference>
<protein>
    <recommendedName>
        <fullName evidence="3 6">DNA replication complex GINS protein SLD5</fullName>
    </recommendedName>
</protein>
<evidence type="ECO:0000256" key="4">
    <source>
        <dbReference type="ARBA" id="ARBA00022705"/>
    </source>
</evidence>
<keyword evidence="5 6" id="KW-0539">Nucleus</keyword>
<evidence type="ECO:0000259" key="8">
    <source>
        <dbReference type="Pfam" id="PF05916"/>
    </source>
</evidence>
<dbReference type="PANTHER" id="PTHR21206">
    <property type="entry name" value="SLD5 PROTEIN"/>
    <property type="match status" value="1"/>
</dbReference>
<evidence type="ECO:0000313" key="11">
    <source>
        <dbReference type="Proteomes" id="UP000218231"/>
    </source>
</evidence>
<dbReference type="Pfam" id="PF05916">
    <property type="entry name" value="Sld5"/>
    <property type="match status" value="1"/>
</dbReference>
<feature type="region of interest" description="Disordered" evidence="7">
    <location>
        <begin position="1"/>
        <end position="31"/>
    </location>
</feature>
<keyword evidence="11" id="KW-1185">Reference proteome</keyword>
<reference evidence="10 11" key="1">
    <citation type="journal article" date="2017" name="Curr. Biol.">
        <title>Genome architecture and evolution of a unichromosomal asexual nematode.</title>
        <authorList>
            <person name="Fradin H."/>
            <person name="Zegar C."/>
            <person name="Gutwein M."/>
            <person name="Lucas J."/>
            <person name="Kovtun M."/>
            <person name="Corcoran D."/>
            <person name="Baugh L.R."/>
            <person name="Kiontke K."/>
            <person name="Gunsalus K."/>
            <person name="Fitch D.H."/>
            <person name="Piano F."/>
        </authorList>
    </citation>
    <scope>NUCLEOTIDE SEQUENCE [LARGE SCALE GENOMIC DNA]</scope>
    <source>
        <strain evidence="10">PF1309</strain>
    </source>
</reference>
<dbReference type="Gene3D" id="3.40.5.60">
    <property type="match status" value="1"/>
</dbReference>
<dbReference type="OrthoDB" id="338231at2759"/>
<organism evidence="10 11">
    <name type="scientific">Diploscapter pachys</name>
    <dbReference type="NCBI Taxonomy" id="2018661"/>
    <lineage>
        <taxon>Eukaryota</taxon>
        <taxon>Metazoa</taxon>
        <taxon>Ecdysozoa</taxon>
        <taxon>Nematoda</taxon>
        <taxon>Chromadorea</taxon>
        <taxon>Rhabditida</taxon>
        <taxon>Rhabditina</taxon>
        <taxon>Rhabditomorpha</taxon>
        <taxon>Rhabditoidea</taxon>
        <taxon>Rhabditidae</taxon>
        <taxon>Diploscapter</taxon>
    </lineage>
</organism>
<evidence type="ECO:0000256" key="6">
    <source>
        <dbReference type="PIRNR" id="PIRNR007764"/>
    </source>
</evidence>
<evidence type="ECO:0000259" key="9">
    <source>
        <dbReference type="Pfam" id="PF16922"/>
    </source>
</evidence>